<sequence length="470" mass="51297">MDIIFLLFRTLEYLSRHLYRVSLRGHETGMTAKNVAIVWAPNLLRSKSLEVGGVAALQGVGVQAVVTEYLIRYCELIFSEKVQNSGVAAITTAVVIISRPKSLAISTPTKLLSLEEARNRTLSGAGAGAPEQRYIEVGGGPNNLPPTYHTVIDLPGCHPRKAAYERSSTRQRKSPVGWKTIFAPGKMKYKSNNKISDSELFQNNLEDESSSNGTNSDGGHRLISATTSLAADPTPSSGLRPVRSAESLTLPSPSQDDNGDSPKGNDPSSSRPNSGEVKDEIVPLETVTLALLKSSASSSSRESPKTHSRSSSHDSYFESRTPFKPSDSSVESPIDPNSLDLSEIQVNFELEENEMKIFCEDEEDALMSTSFTSIDEDDVRPSFRRISRHNSSSRKSEQSGGSFRKLGSHEASPKKKKSDFTPGTSPNSNLVKRSKMETDESNEKYCLPSPLPISPSIKFIDDRPPSPCEE</sequence>
<feature type="region of interest" description="Disordered" evidence="2">
    <location>
        <begin position="294"/>
        <end position="339"/>
    </location>
</feature>
<accession>A0A7T8H0Y1</accession>
<feature type="compositionally biased region" description="Basic and acidic residues" evidence="2">
    <location>
        <begin position="434"/>
        <end position="443"/>
    </location>
</feature>
<dbReference type="Pfam" id="PF00620">
    <property type="entry name" value="RhoGAP"/>
    <property type="match status" value="1"/>
</dbReference>
<dbReference type="SUPFAM" id="SSF48350">
    <property type="entry name" value="GTPase activation domain, GAP"/>
    <property type="match status" value="1"/>
</dbReference>
<feature type="compositionally biased region" description="Polar residues" evidence="2">
    <location>
        <begin position="421"/>
        <end position="431"/>
    </location>
</feature>
<dbReference type="EMBL" id="CP045899">
    <property type="protein sequence ID" value="QQP41477.1"/>
    <property type="molecule type" value="Genomic_DNA"/>
</dbReference>
<dbReference type="GO" id="GO:0005096">
    <property type="term" value="F:GTPase activator activity"/>
    <property type="evidence" value="ECO:0007669"/>
    <property type="project" value="UniProtKB-KW"/>
</dbReference>
<dbReference type="AlphaFoldDB" id="A0A7T8H0Y1"/>
<gene>
    <name evidence="4" type="ORF">FKW44_015869</name>
</gene>
<evidence type="ECO:0000313" key="4">
    <source>
        <dbReference type="EMBL" id="QQP41477.1"/>
    </source>
</evidence>
<evidence type="ECO:0000256" key="2">
    <source>
        <dbReference type="SAM" id="MobiDB-lite"/>
    </source>
</evidence>
<dbReference type="InterPro" id="IPR051576">
    <property type="entry name" value="PX-Rho_GAP"/>
</dbReference>
<keyword evidence="1" id="KW-0343">GTPase activation</keyword>
<dbReference type="GO" id="GO:0007264">
    <property type="term" value="P:small GTPase-mediated signal transduction"/>
    <property type="evidence" value="ECO:0007669"/>
    <property type="project" value="TreeGrafter"/>
</dbReference>
<feature type="domain" description="Rho-GAP" evidence="3">
    <location>
        <begin position="1"/>
        <end position="78"/>
    </location>
</feature>
<evidence type="ECO:0000313" key="5">
    <source>
        <dbReference type="Proteomes" id="UP000595437"/>
    </source>
</evidence>
<evidence type="ECO:0000256" key="1">
    <source>
        <dbReference type="ARBA" id="ARBA00022468"/>
    </source>
</evidence>
<dbReference type="InterPro" id="IPR008936">
    <property type="entry name" value="Rho_GTPase_activation_prot"/>
</dbReference>
<dbReference type="PANTHER" id="PTHR15729:SF10">
    <property type="entry name" value="GTPASE-ACTIVATING PROTEIN CDGAPR"/>
    <property type="match status" value="1"/>
</dbReference>
<dbReference type="PANTHER" id="PTHR15729">
    <property type="entry name" value="CDC42 GTPASE-ACTIVATING PROTEIN"/>
    <property type="match status" value="1"/>
</dbReference>
<reference evidence="5" key="1">
    <citation type="submission" date="2021-01" db="EMBL/GenBank/DDBJ databases">
        <title>Caligus Genome Assembly.</title>
        <authorList>
            <person name="Gallardo-Escarate C."/>
        </authorList>
    </citation>
    <scope>NUCLEOTIDE SEQUENCE [LARGE SCALE GENOMIC DNA]</scope>
</reference>
<feature type="compositionally biased region" description="Polar residues" evidence="2">
    <location>
        <begin position="246"/>
        <end position="256"/>
    </location>
</feature>
<feature type="region of interest" description="Disordered" evidence="2">
    <location>
        <begin position="228"/>
        <end position="280"/>
    </location>
</feature>
<dbReference type="Gene3D" id="1.10.555.10">
    <property type="entry name" value="Rho GTPase activation protein"/>
    <property type="match status" value="1"/>
</dbReference>
<dbReference type="InterPro" id="IPR000198">
    <property type="entry name" value="RhoGAP_dom"/>
</dbReference>
<evidence type="ECO:0000259" key="3">
    <source>
        <dbReference type="PROSITE" id="PS50238"/>
    </source>
</evidence>
<feature type="compositionally biased region" description="Basic residues" evidence="2">
    <location>
        <begin position="382"/>
        <end position="392"/>
    </location>
</feature>
<feature type="compositionally biased region" description="Polar residues" evidence="2">
    <location>
        <begin position="228"/>
        <end position="237"/>
    </location>
</feature>
<feature type="non-terminal residue" evidence="4">
    <location>
        <position position="470"/>
    </location>
</feature>
<dbReference type="Proteomes" id="UP000595437">
    <property type="component" value="Chromosome 10"/>
</dbReference>
<proteinExistence type="predicted"/>
<protein>
    <recommendedName>
        <fullName evidence="3">Rho-GAP domain-containing protein</fullName>
    </recommendedName>
</protein>
<dbReference type="OrthoDB" id="6365412at2759"/>
<name>A0A7T8H0Y1_CALRO</name>
<feature type="region of interest" description="Disordered" evidence="2">
    <location>
        <begin position="369"/>
        <end position="470"/>
    </location>
</feature>
<dbReference type="PROSITE" id="PS50238">
    <property type="entry name" value="RHOGAP"/>
    <property type="match status" value="1"/>
</dbReference>
<keyword evidence="5" id="KW-1185">Reference proteome</keyword>
<organism evidence="4 5">
    <name type="scientific">Caligus rogercresseyi</name>
    <name type="common">Sea louse</name>
    <dbReference type="NCBI Taxonomy" id="217165"/>
    <lineage>
        <taxon>Eukaryota</taxon>
        <taxon>Metazoa</taxon>
        <taxon>Ecdysozoa</taxon>
        <taxon>Arthropoda</taxon>
        <taxon>Crustacea</taxon>
        <taxon>Multicrustacea</taxon>
        <taxon>Hexanauplia</taxon>
        <taxon>Copepoda</taxon>
        <taxon>Siphonostomatoida</taxon>
        <taxon>Caligidae</taxon>
        <taxon>Caligus</taxon>
    </lineage>
</organism>